<gene>
    <name evidence="2" type="ORF">SOCG_01653</name>
</gene>
<dbReference type="OMA" id="PAYCEIH"/>
<dbReference type="OrthoDB" id="3366990at2759"/>
<dbReference type="GeneID" id="25030633"/>
<dbReference type="CDD" id="cd11660">
    <property type="entry name" value="SANT_TRF"/>
    <property type="match status" value="1"/>
</dbReference>
<sequence>MSEASPLSRKVNEKAEKNENTEKKSFEGEKIKKPNPREDANGEGSAEQEPVDKNNVSNSPSMTEVSEVDANVGIEWDFEHALKMSKDCPLLANLAYEMSKVFCDVFSEFTFQIDGPQNYFEKFDDKFLTKVRDFSNDLGSTYGLNSTVFLSYIQANEPYRKLFGEAEIPLSEIQFFTGTIDLFDVSNKHFVLMAIVIDSLLVVEEDSPFYTKALRLFEELISRYCFSNTFPYKKNPEKFLYTLMPYKTQAALDIVGRSVWKKQNIFAFLKNTIEKCISSPPKTINPYRKFVIAVFDFLTDSQSVRRLHNTSFGQKRYTANAENNDLLSRLRKRVSMSSSPPEKEPKNAMEDNTSDAVEENYINPEAEADSLPVFQSQADEQLNDRSETQSKETSPSHVHEDTVETSNTNREKINDINSSEMEVLQSISEELSIAVASLSEQTITSVHNQASSLLELIEERIKLLDEKKRITKNKKRASSVQNQSSADVNPNAVSDVSSVDEEDEDFPPIRNASSQAHSSADRAAVMRTSTEKAEERAESRRQVTPYEKLKFRRKWTEEQERELFNMIEQYGCSWSKIVYIQKIYDKPLSPFTPTHVKDKARLIKARYMKQHQLQNLYQQSPNWKYVTVGPAYCEIHKIPYNKESSTME</sequence>
<dbReference type="HOGENOM" id="CLU_422819_0_0_1"/>
<evidence type="ECO:0000313" key="2">
    <source>
        <dbReference type="EMBL" id="EPX71435.1"/>
    </source>
</evidence>
<dbReference type="Proteomes" id="UP000016088">
    <property type="component" value="Unassembled WGS sequence"/>
</dbReference>
<feature type="compositionally biased region" description="Basic and acidic residues" evidence="1">
    <location>
        <begin position="529"/>
        <end position="541"/>
    </location>
</feature>
<proteinExistence type="predicted"/>
<feature type="compositionally biased region" description="Polar residues" evidence="1">
    <location>
        <begin position="478"/>
        <end position="492"/>
    </location>
</feature>
<organism evidence="2 3">
    <name type="scientific">Schizosaccharomyces octosporus (strain yFS286)</name>
    <name type="common">Fission yeast</name>
    <name type="synonym">Octosporomyces octosporus</name>
    <dbReference type="NCBI Taxonomy" id="483514"/>
    <lineage>
        <taxon>Eukaryota</taxon>
        <taxon>Fungi</taxon>
        <taxon>Dikarya</taxon>
        <taxon>Ascomycota</taxon>
        <taxon>Taphrinomycotina</taxon>
        <taxon>Schizosaccharomycetes</taxon>
        <taxon>Schizosaccharomycetales</taxon>
        <taxon>Schizosaccharomycetaceae</taxon>
        <taxon>Schizosaccharomyces</taxon>
    </lineage>
</organism>
<evidence type="ECO:0000313" key="3">
    <source>
        <dbReference type="Proteomes" id="UP000016088"/>
    </source>
</evidence>
<dbReference type="EMBL" id="KE503208">
    <property type="protein sequence ID" value="EPX71435.1"/>
    <property type="molecule type" value="Genomic_DNA"/>
</dbReference>
<feature type="region of interest" description="Disordered" evidence="1">
    <location>
        <begin position="471"/>
        <end position="541"/>
    </location>
</feature>
<reference evidence="2 3" key="1">
    <citation type="journal article" date="2011" name="Science">
        <title>Comparative functional genomics of the fission yeasts.</title>
        <authorList>
            <person name="Rhind N."/>
            <person name="Chen Z."/>
            <person name="Yassour M."/>
            <person name="Thompson D.A."/>
            <person name="Haas B.J."/>
            <person name="Habib N."/>
            <person name="Wapinski I."/>
            <person name="Roy S."/>
            <person name="Lin M.F."/>
            <person name="Heiman D.I."/>
            <person name="Young S.K."/>
            <person name="Furuya K."/>
            <person name="Guo Y."/>
            <person name="Pidoux A."/>
            <person name="Chen H.M."/>
            <person name="Robbertse B."/>
            <person name="Goldberg J.M."/>
            <person name="Aoki K."/>
            <person name="Bayne E.H."/>
            <person name="Berlin A.M."/>
            <person name="Desjardins C.A."/>
            <person name="Dobbs E."/>
            <person name="Dukaj L."/>
            <person name="Fan L."/>
            <person name="FitzGerald M.G."/>
            <person name="French C."/>
            <person name="Gujja S."/>
            <person name="Hansen K."/>
            <person name="Keifenheim D."/>
            <person name="Levin J.Z."/>
            <person name="Mosher R.A."/>
            <person name="Mueller C.A."/>
            <person name="Pfiffner J."/>
            <person name="Priest M."/>
            <person name="Russ C."/>
            <person name="Smialowska A."/>
            <person name="Swoboda P."/>
            <person name="Sykes S.M."/>
            <person name="Vaughn M."/>
            <person name="Vengrova S."/>
            <person name="Yoder R."/>
            <person name="Zeng Q."/>
            <person name="Allshire R."/>
            <person name="Baulcombe D."/>
            <person name="Birren B.W."/>
            <person name="Brown W."/>
            <person name="Ekwall K."/>
            <person name="Kellis M."/>
            <person name="Leatherwood J."/>
            <person name="Levin H."/>
            <person name="Margalit H."/>
            <person name="Martienssen R."/>
            <person name="Nieduszynski C.A."/>
            <person name="Spatafora J.W."/>
            <person name="Friedman N."/>
            <person name="Dalgaard J.Z."/>
            <person name="Baumann P."/>
            <person name="Niki H."/>
            <person name="Regev A."/>
            <person name="Nusbaum C."/>
        </authorList>
    </citation>
    <scope>NUCLEOTIDE SEQUENCE [LARGE SCALE GENOMIC DNA]</scope>
    <source>
        <strain evidence="3">yFS286</strain>
    </source>
</reference>
<feature type="region of interest" description="Disordered" evidence="1">
    <location>
        <begin position="1"/>
        <end position="64"/>
    </location>
</feature>
<evidence type="ECO:0000256" key="1">
    <source>
        <dbReference type="SAM" id="MobiDB-lite"/>
    </source>
</evidence>
<keyword evidence="3" id="KW-1185">Reference proteome</keyword>
<accession>S9QYS6</accession>
<dbReference type="RefSeq" id="XP_013020060.1">
    <property type="nucleotide sequence ID" value="XM_013164606.1"/>
</dbReference>
<dbReference type="AlphaFoldDB" id="S9QYS6"/>
<protein>
    <submittedName>
        <fullName evidence="2">TRF Taz1</fullName>
    </submittedName>
</protein>
<feature type="compositionally biased region" description="Polar residues" evidence="1">
    <location>
        <begin position="54"/>
        <end position="64"/>
    </location>
</feature>
<name>S9QYS6_SCHOY</name>
<feature type="compositionally biased region" description="Basic and acidic residues" evidence="1">
    <location>
        <begin position="10"/>
        <end position="40"/>
    </location>
</feature>
<feature type="region of interest" description="Disordered" evidence="1">
    <location>
        <begin position="328"/>
        <end position="354"/>
    </location>
</feature>
<feature type="region of interest" description="Disordered" evidence="1">
    <location>
        <begin position="379"/>
        <end position="412"/>
    </location>
</feature>
<dbReference type="VEuPathDB" id="FungiDB:SOCG_01653"/>